<evidence type="ECO:0000313" key="8">
    <source>
        <dbReference type="Proteomes" id="UP000672032"/>
    </source>
</evidence>
<evidence type="ECO:0000256" key="3">
    <source>
        <dbReference type="ARBA" id="ARBA00022827"/>
    </source>
</evidence>
<dbReference type="FunFam" id="3.50.50.60:FF:000115">
    <property type="entry name" value="Salicylate hydroxylase, putative"/>
    <property type="match status" value="1"/>
</dbReference>
<dbReference type="PRINTS" id="PR00420">
    <property type="entry name" value="RNGMNOXGNASE"/>
</dbReference>
<keyword evidence="5" id="KW-0503">Monooxygenase</keyword>
<accession>A0A8A3PI74</accession>
<dbReference type="Proteomes" id="UP000672032">
    <property type="component" value="Chromosome 5"/>
</dbReference>
<dbReference type="PANTHER" id="PTHR13789">
    <property type="entry name" value="MONOOXYGENASE"/>
    <property type="match status" value="1"/>
</dbReference>
<sequence>MDRTSRIVIVGAGMGGLTCALSLAKEGFTNIEVYETASHLGFVGAGIQLAPNMARILDRLGCWEAIEAEAVDLKETSIRRMFNLLSSGTTPVLSRRKSKSTVASFVTSQGDSDHELAHVDLSCIRDTYKYPHMVGHRSSLAGSLYEACRKEEGIKFHFSVAAEAVESFGPKPVLKVRPREGEAFTVEADVILAADGIKSIIRSKILAELNHDACITDTNQAAYRIMLKREDMEDDPELLELINGDRVTRWIGEKRHIIAYPIASKNIYNLSTAQPDTNFAAAPSATYTTQGDKAALLETFSDFCPKIQRMLNLVPDGEVCEWKLRVHSPLPTWVRGSIALVGDACHPTLPHLAQGAAQAIEDAAVLGVVLSKCPSNHASDINKALLVYESVRKERAETLVELAAQSGRALHLGEGAAKEERDRQFALSKQKGGPVPDKWADADIQKNVYGFDCYRVAHDRFDDLFAKVKEGHFVGLEETADGKE</sequence>
<dbReference type="EMBL" id="CP063409">
    <property type="protein sequence ID" value="QSZ34733.1"/>
    <property type="molecule type" value="Genomic_DNA"/>
</dbReference>
<dbReference type="Pfam" id="PF01494">
    <property type="entry name" value="FAD_binding_3"/>
    <property type="match status" value="1"/>
</dbReference>
<organism evidence="7 8">
    <name type="scientific">Monilinia vaccinii-corymbosi</name>
    <dbReference type="NCBI Taxonomy" id="61207"/>
    <lineage>
        <taxon>Eukaryota</taxon>
        <taxon>Fungi</taxon>
        <taxon>Dikarya</taxon>
        <taxon>Ascomycota</taxon>
        <taxon>Pezizomycotina</taxon>
        <taxon>Leotiomycetes</taxon>
        <taxon>Helotiales</taxon>
        <taxon>Sclerotiniaceae</taxon>
        <taxon>Monilinia</taxon>
    </lineage>
</organism>
<dbReference type="InterPro" id="IPR050493">
    <property type="entry name" value="FAD-dep_Monooxygenase_BioMet"/>
</dbReference>
<proteinExistence type="inferred from homology"/>
<dbReference type="OrthoDB" id="1878542at2759"/>
<dbReference type="GO" id="GO:0004497">
    <property type="term" value="F:monooxygenase activity"/>
    <property type="evidence" value="ECO:0007669"/>
    <property type="project" value="UniProtKB-KW"/>
</dbReference>
<protein>
    <recommendedName>
        <fullName evidence="6">FAD-binding domain-containing protein</fullName>
    </recommendedName>
</protein>
<dbReference type="SUPFAM" id="SSF54373">
    <property type="entry name" value="FAD-linked reductases, C-terminal domain"/>
    <property type="match status" value="1"/>
</dbReference>
<evidence type="ECO:0000256" key="5">
    <source>
        <dbReference type="ARBA" id="ARBA00023033"/>
    </source>
</evidence>
<gene>
    <name evidence="7" type="ORF">DSL72_007588</name>
</gene>
<evidence type="ECO:0000256" key="1">
    <source>
        <dbReference type="ARBA" id="ARBA00007992"/>
    </source>
</evidence>
<dbReference type="Gene3D" id="3.50.50.60">
    <property type="entry name" value="FAD/NAD(P)-binding domain"/>
    <property type="match status" value="1"/>
</dbReference>
<reference evidence="7" key="1">
    <citation type="submission" date="2020-10" db="EMBL/GenBank/DDBJ databases">
        <title>Genome Sequence of Monilinia vaccinii-corymbosi Sheds Light on Mummy Berry Disease Infection of Blueberry and Mating Type.</title>
        <authorList>
            <person name="Yow A.G."/>
            <person name="Zhang Y."/>
            <person name="Bansal K."/>
            <person name="Eacker S.M."/>
            <person name="Sullivan S."/>
            <person name="Liachko I."/>
            <person name="Cubeta M.A."/>
            <person name="Rollins J.A."/>
            <person name="Ashrafi H."/>
        </authorList>
    </citation>
    <scope>NUCLEOTIDE SEQUENCE</scope>
    <source>
        <strain evidence="7">RL-1</strain>
    </source>
</reference>
<dbReference type="PANTHER" id="PTHR13789:SF147">
    <property type="entry name" value="PUTATIVE (AFU_ORTHOLOGUE AFUA_2G01950)-RELATED"/>
    <property type="match status" value="1"/>
</dbReference>
<keyword evidence="3" id="KW-0274">FAD</keyword>
<dbReference type="SUPFAM" id="SSF51905">
    <property type="entry name" value="FAD/NAD(P)-binding domain"/>
    <property type="match status" value="1"/>
</dbReference>
<comment type="similarity">
    <text evidence="1">Belongs to the paxM FAD-dependent monooxygenase family.</text>
</comment>
<keyword evidence="8" id="KW-1185">Reference proteome</keyword>
<keyword evidence="4" id="KW-0560">Oxidoreductase</keyword>
<evidence type="ECO:0000256" key="2">
    <source>
        <dbReference type="ARBA" id="ARBA00022630"/>
    </source>
</evidence>
<dbReference type="AlphaFoldDB" id="A0A8A3PI74"/>
<name>A0A8A3PI74_9HELO</name>
<dbReference type="InterPro" id="IPR002938">
    <property type="entry name" value="FAD-bd"/>
</dbReference>
<dbReference type="GO" id="GO:0071949">
    <property type="term" value="F:FAD binding"/>
    <property type="evidence" value="ECO:0007669"/>
    <property type="project" value="InterPro"/>
</dbReference>
<evidence type="ECO:0000313" key="7">
    <source>
        <dbReference type="EMBL" id="QSZ34733.1"/>
    </source>
</evidence>
<dbReference type="InterPro" id="IPR036188">
    <property type="entry name" value="FAD/NAD-bd_sf"/>
</dbReference>
<evidence type="ECO:0000259" key="6">
    <source>
        <dbReference type="Pfam" id="PF01494"/>
    </source>
</evidence>
<evidence type="ECO:0000256" key="4">
    <source>
        <dbReference type="ARBA" id="ARBA00023002"/>
    </source>
</evidence>
<keyword evidence="2" id="KW-0285">Flavoprotein</keyword>
<feature type="domain" description="FAD-binding" evidence="6">
    <location>
        <begin position="7"/>
        <end position="401"/>
    </location>
</feature>